<proteinExistence type="predicted"/>
<gene>
    <name evidence="2" type="ORF">BWZ43_16755</name>
</gene>
<dbReference type="PANTHER" id="PTHR46438:SF11">
    <property type="entry name" value="LIPASE-RELATED"/>
    <property type="match status" value="1"/>
</dbReference>
<accession>A0A8E2I742</accession>
<dbReference type="PRINTS" id="PR00111">
    <property type="entry name" value="ABHYDROLASE"/>
</dbReference>
<dbReference type="InterPro" id="IPR029058">
    <property type="entry name" value="AB_hydrolase_fold"/>
</dbReference>
<dbReference type="Gene3D" id="3.40.50.1820">
    <property type="entry name" value="alpha/beta hydrolase"/>
    <property type="match status" value="1"/>
</dbReference>
<organism evidence="2 3">
    <name type="scientific">Heyndrickxia oleronia</name>
    <dbReference type="NCBI Taxonomy" id="38875"/>
    <lineage>
        <taxon>Bacteria</taxon>
        <taxon>Bacillati</taxon>
        <taxon>Bacillota</taxon>
        <taxon>Bacilli</taxon>
        <taxon>Bacillales</taxon>
        <taxon>Bacillaceae</taxon>
        <taxon>Heyndrickxia</taxon>
    </lineage>
</organism>
<dbReference type="SUPFAM" id="SSF53474">
    <property type="entry name" value="alpha/beta-Hydrolases"/>
    <property type="match status" value="1"/>
</dbReference>
<dbReference type="PRINTS" id="PR00412">
    <property type="entry name" value="EPOXHYDRLASE"/>
</dbReference>
<comment type="caution">
    <text evidence="2">The sequence shown here is derived from an EMBL/GenBank/DDBJ whole genome shotgun (WGS) entry which is preliminary data.</text>
</comment>
<dbReference type="InterPro" id="IPR000639">
    <property type="entry name" value="Epox_hydrolase-like"/>
</dbReference>
<dbReference type="PANTHER" id="PTHR46438">
    <property type="entry name" value="ALPHA/BETA-HYDROLASES SUPERFAMILY PROTEIN"/>
    <property type="match status" value="1"/>
</dbReference>
<sequence>MSITVSKMKRNIDGIDLYYEEYINEKAKDTFVLIHGFLSSTFSYRRLIPLLAESYNIISVDLPPFGQSGKHYLYQYSYRNMAHSVLHLIKSLDYSRIYIIGHSMGGQIALHMMKQKPDMINKGILLCSSGYLKPVKPSLKLLSHLPFFHHFVRYYLEKSGVQKNVENVVYDHAMIDAEMLRGYEEPFTDKNIFKGLAKMVRDHEGDLLSDDLQNIQIPCLLIWGEQDRVVPLAIGEKLSKDLPNAQLVILKNTGHLIPEEKPNVVFTYIQHFVKQA</sequence>
<dbReference type="InterPro" id="IPR000073">
    <property type="entry name" value="AB_hydrolase_1"/>
</dbReference>
<keyword evidence="2" id="KW-0378">Hydrolase</keyword>
<reference evidence="2 3" key="1">
    <citation type="submission" date="2017-01" db="EMBL/GenBank/DDBJ databases">
        <title>Draft genome sequence of Bacillus oleronius.</title>
        <authorList>
            <person name="Allam M."/>
        </authorList>
    </citation>
    <scope>NUCLEOTIDE SEQUENCE [LARGE SCALE GENOMIC DNA]</scope>
    <source>
        <strain evidence="2 3">DSM 9356</strain>
    </source>
</reference>
<evidence type="ECO:0000313" key="2">
    <source>
        <dbReference type="EMBL" id="OOP67245.1"/>
    </source>
</evidence>
<protein>
    <submittedName>
        <fullName evidence="2">Alpha/beta hydrolase</fullName>
    </submittedName>
</protein>
<dbReference type="Pfam" id="PF00561">
    <property type="entry name" value="Abhydrolase_1"/>
    <property type="match status" value="1"/>
</dbReference>
<name>A0A8E2I742_9BACI</name>
<dbReference type="RefSeq" id="WP_071976450.1">
    <property type="nucleotide sequence ID" value="NZ_CP065424.1"/>
</dbReference>
<dbReference type="EMBL" id="MTLA01000216">
    <property type="protein sequence ID" value="OOP67245.1"/>
    <property type="molecule type" value="Genomic_DNA"/>
</dbReference>
<dbReference type="Proteomes" id="UP000189761">
    <property type="component" value="Unassembled WGS sequence"/>
</dbReference>
<keyword evidence="3" id="KW-1185">Reference proteome</keyword>
<feature type="domain" description="AB hydrolase-1" evidence="1">
    <location>
        <begin position="30"/>
        <end position="262"/>
    </location>
</feature>
<dbReference type="GO" id="GO:0016787">
    <property type="term" value="F:hydrolase activity"/>
    <property type="evidence" value="ECO:0007669"/>
    <property type="project" value="UniProtKB-KW"/>
</dbReference>
<evidence type="ECO:0000313" key="3">
    <source>
        <dbReference type="Proteomes" id="UP000189761"/>
    </source>
</evidence>
<evidence type="ECO:0000259" key="1">
    <source>
        <dbReference type="Pfam" id="PF00561"/>
    </source>
</evidence>
<dbReference type="AlphaFoldDB" id="A0A8E2I742"/>